<keyword evidence="4 5" id="KW-0539">Nucleus</keyword>
<reference evidence="9 10" key="1">
    <citation type="journal article" date="2015" name="Genome Biol.">
        <title>Comparative genomics of Steinernema reveals deeply conserved gene regulatory networks.</title>
        <authorList>
            <person name="Dillman A.R."/>
            <person name="Macchietto M."/>
            <person name="Porter C.F."/>
            <person name="Rogers A."/>
            <person name="Williams B."/>
            <person name="Antoshechkin I."/>
            <person name="Lee M.M."/>
            <person name="Goodwin Z."/>
            <person name="Lu X."/>
            <person name="Lewis E.E."/>
            <person name="Goodrich-Blair H."/>
            <person name="Stock S.P."/>
            <person name="Adams B.J."/>
            <person name="Sternberg P.W."/>
            <person name="Mortazavi A."/>
        </authorList>
    </citation>
    <scope>NUCLEOTIDE SEQUENCE [LARGE SCALE GENOMIC DNA]</scope>
    <source>
        <strain evidence="9 10">ALL</strain>
    </source>
</reference>
<feature type="compositionally biased region" description="Low complexity" evidence="6">
    <location>
        <begin position="85"/>
        <end position="139"/>
    </location>
</feature>
<dbReference type="GO" id="GO:0005829">
    <property type="term" value="C:cytosol"/>
    <property type="evidence" value="ECO:0007669"/>
    <property type="project" value="TreeGrafter"/>
</dbReference>
<dbReference type="SMART" id="SM00727">
    <property type="entry name" value="STI1"/>
    <property type="match status" value="1"/>
</dbReference>
<evidence type="ECO:0000256" key="1">
    <source>
        <dbReference type="ARBA" id="ARBA00022737"/>
    </source>
</evidence>
<dbReference type="EMBL" id="AZBU02000004">
    <property type="protein sequence ID" value="TKR82335.1"/>
    <property type="molecule type" value="Genomic_DNA"/>
</dbReference>
<dbReference type="AlphaFoldDB" id="A0A4V6A3E9"/>
<dbReference type="GO" id="GO:0031593">
    <property type="term" value="F:polyubiquitin modification-dependent protein binding"/>
    <property type="evidence" value="ECO:0007669"/>
    <property type="project" value="UniProtKB-UniRule"/>
</dbReference>
<dbReference type="GO" id="GO:0006289">
    <property type="term" value="P:nucleotide-excision repair"/>
    <property type="evidence" value="ECO:0007669"/>
    <property type="project" value="UniProtKB-UniRule"/>
</dbReference>
<comment type="subcellular location">
    <subcellularLocation>
        <location evidence="5">Nucleus</location>
    </subcellularLocation>
    <subcellularLocation>
        <location evidence="5">Cytoplasm</location>
    </subcellularLocation>
</comment>
<feature type="region of interest" description="Disordered" evidence="6">
    <location>
        <begin position="76"/>
        <end position="142"/>
    </location>
</feature>
<feature type="domain" description="UBA" evidence="7">
    <location>
        <begin position="305"/>
        <end position="346"/>
    </location>
</feature>
<dbReference type="PANTHER" id="PTHR10621:SF0">
    <property type="entry name" value="UV EXCISION REPAIR PROTEIN RAD23"/>
    <property type="match status" value="1"/>
</dbReference>
<proteinExistence type="inferred from homology"/>
<dbReference type="GO" id="GO:0043161">
    <property type="term" value="P:proteasome-mediated ubiquitin-dependent protein catabolic process"/>
    <property type="evidence" value="ECO:0007669"/>
    <property type="project" value="UniProtKB-UniRule"/>
</dbReference>
<keyword evidence="2 5" id="KW-0227">DNA damage</keyword>
<dbReference type="CDD" id="cd14280">
    <property type="entry name" value="UBA1_Rad23_like"/>
    <property type="match status" value="1"/>
</dbReference>
<accession>A0A4V6A3E9</accession>
<dbReference type="SUPFAM" id="SSF46934">
    <property type="entry name" value="UBA-like"/>
    <property type="match status" value="2"/>
</dbReference>
<dbReference type="GO" id="GO:0043130">
    <property type="term" value="F:ubiquitin binding"/>
    <property type="evidence" value="ECO:0007669"/>
    <property type="project" value="UniProtKB-UniRule"/>
</dbReference>
<dbReference type="InterPro" id="IPR000626">
    <property type="entry name" value="Ubiquitin-like_dom"/>
</dbReference>
<dbReference type="Pfam" id="PF00627">
    <property type="entry name" value="UBA"/>
    <property type="match status" value="2"/>
</dbReference>
<feature type="domain" description="UBA" evidence="7">
    <location>
        <begin position="139"/>
        <end position="182"/>
    </location>
</feature>
<dbReference type="FunFam" id="1.10.8.10:FF:000002">
    <property type="entry name" value="UV excision repair protein RAD23 homolog"/>
    <property type="match status" value="1"/>
</dbReference>
<keyword evidence="10" id="KW-1185">Reference proteome</keyword>
<name>A0A4V6A3E9_STECR</name>
<dbReference type="SUPFAM" id="SSF54236">
    <property type="entry name" value="Ubiquitin-like"/>
    <property type="match status" value="1"/>
</dbReference>
<dbReference type="FunFam" id="1.10.8.10:FF:000003">
    <property type="entry name" value="UV excision repair protein RAD23 homolog"/>
    <property type="match status" value="1"/>
</dbReference>
<dbReference type="Gene3D" id="1.10.10.540">
    <property type="entry name" value="XPC-binding domain"/>
    <property type="match status" value="1"/>
</dbReference>
<comment type="function">
    <text evidence="5">Multiubiquitin chain receptor involved in modulation of proteasomal degradation. Involved in nucleotide excision repair.</text>
</comment>
<dbReference type="GO" id="GO:0003684">
    <property type="term" value="F:damaged DNA binding"/>
    <property type="evidence" value="ECO:0007669"/>
    <property type="project" value="UniProtKB-UniRule"/>
</dbReference>
<dbReference type="PROSITE" id="PS50053">
    <property type="entry name" value="UBIQUITIN_2"/>
    <property type="match status" value="1"/>
</dbReference>
<dbReference type="SMART" id="SM00213">
    <property type="entry name" value="UBQ"/>
    <property type="match status" value="1"/>
</dbReference>
<dbReference type="InterPro" id="IPR004806">
    <property type="entry name" value="Rad23"/>
</dbReference>
<feature type="domain" description="Ubiquitin-like" evidence="8">
    <location>
        <begin position="1"/>
        <end position="79"/>
    </location>
</feature>
<dbReference type="SMART" id="SM00165">
    <property type="entry name" value="UBA"/>
    <property type="match status" value="2"/>
</dbReference>
<dbReference type="Gene3D" id="1.10.8.10">
    <property type="entry name" value="DNA helicase RuvA subunit, C-terminal domain"/>
    <property type="match status" value="2"/>
</dbReference>
<dbReference type="GO" id="GO:0005654">
    <property type="term" value="C:nucleoplasm"/>
    <property type="evidence" value="ECO:0007669"/>
    <property type="project" value="TreeGrafter"/>
</dbReference>
<dbReference type="Gene3D" id="3.10.20.90">
    <property type="entry name" value="Phosphatidylinositol 3-kinase Catalytic Subunit, Chain A, domain 1"/>
    <property type="match status" value="1"/>
</dbReference>
<dbReference type="InterPro" id="IPR015360">
    <property type="entry name" value="XPC-bd"/>
</dbReference>
<keyword evidence="5" id="KW-0963">Cytoplasm</keyword>
<evidence type="ECO:0000313" key="9">
    <source>
        <dbReference type="EMBL" id="TKR82335.1"/>
    </source>
</evidence>
<dbReference type="PRINTS" id="PR01839">
    <property type="entry name" value="RAD23PROTEIN"/>
</dbReference>
<evidence type="ECO:0000256" key="3">
    <source>
        <dbReference type="ARBA" id="ARBA00023204"/>
    </source>
</evidence>
<evidence type="ECO:0000259" key="8">
    <source>
        <dbReference type="PROSITE" id="PS50053"/>
    </source>
</evidence>
<dbReference type="InterPro" id="IPR029071">
    <property type="entry name" value="Ubiquitin-like_domsf"/>
</dbReference>
<protein>
    <recommendedName>
        <fullName evidence="5">UV excision repair protein RAD23</fullName>
    </recommendedName>
</protein>
<dbReference type="InterPro" id="IPR009060">
    <property type="entry name" value="UBA-like_sf"/>
</dbReference>
<dbReference type="CDD" id="cd01805">
    <property type="entry name" value="Ubl_Rad23"/>
    <property type="match status" value="1"/>
</dbReference>
<evidence type="ECO:0000256" key="2">
    <source>
        <dbReference type="ARBA" id="ARBA00022763"/>
    </source>
</evidence>
<keyword evidence="1" id="KW-0677">Repeat</keyword>
<evidence type="ECO:0000313" key="10">
    <source>
        <dbReference type="Proteomes" id="UP000298663"/>
    </source>
</evidence>
<dbReference type="Pfam" id="PF09280">
    <property type="entry name" value="XPC-binding"/>
    <property type="match status" value="1"/>
</dbReference>
<comment type="caution">
    <text evidence="9">The sequence shown here is derived from an EMBL/GenBank/DDBJ whole genome shotgun (WGS) entry which is preliminary data.</text>
</comment>
<dbReference type="PROSITE" id="PS50030">
    <property type="entry name" value="UBA"/>
    <property type="match status" value="2"/>
</dbReference>
<evidence type="ECO:0000256" key="4">
    <source>
        <dbReference type="ARBA" id="ARBA00023242"/>
    </source>
</evidence>
<evidence type="ECO:0000259" key="7">
    <source>
        <dbReference type="PROSITE" id="PS50030"/>
    </source>
</evidence>
<feature type="region of interest" description="Disordered" evidence="6">
    <location>
        <begin position="273"/>
        <end position="298"/>
    </location>
</feature>
<dbReference type="InterPro" id="IPR015940">
    <property type="entry name" value="UBA"/>
</dbReference>
<dbReference type="Proteomes" id="UP000298663">
    <property type="component" value="Unassembled WGS sequence"/>
</dbReference>
<gene>
    <name evidence="9" type="ORF">L596_016075</name>
</gene>
<dbReference type="SUPFAM" id="SSF101238">
    <property type="entry name" value="XPC-binding domain"/>
    <property type="match status" value="1"/>
</dbReference>
<reference evidence="9 10" key="2">
    <citation type="journal article" date="2019" name="G3 (Bethesda)">
        <title>Hybrid Assembly of the Genome of the Entomopathogenic Nematode Steinernema carpocapsae Identifies the X-Chromosome.</title>
        <authorList>
            <person name="Serra L."/>
            <person name="Macchietto M."/>
            <person name="Macias-Munoz A."/>
            <person name="McGill C.J."/>
            <person name="Rodriguez I.M."/>
            <person name="Rodriguez B."/>
            <person name="Murad R."/>
            <person name="Mortazavi A."/>
        </authorList>
    </citation>
    <scope>NUCLEOTIDE SEQUENCE [LARGE SCALE GENOMIC DNA]</scope>
    <source>
        <strain evidence="9 10">ALL</strain>
    </source>
</reference>
<dbReference type="FunFam" id="3.10.20.90:FF:000254">
    <property type="entry name" value="UV excision repair protein Rad23"/>
    <property type="match status" value="1"/>
</dbReference>
<dbReference type="InterPro" id="IPR036353">
    <property type="entry name" value="XPC-bd_sf"/>
</dbReference>
<comment type="similarity">
    <text evidence="5">Belongs to the RAD23 family.</text>
</comment>
<dbReference type="GO" id="GO:0070628">
    <property type="term" value="F:proteasome binding"/>
    <property type="evidence" value="ECO:0007669"/>
    <property type="project" value="TreeGrafter"/>
</dbReference>
<dbReference type="OrthoDB" id="419317at2759"/>
<dbReference type="STRING" id="34508.A0A4V6A3E9"/>
<evidence type="ECO:0000256" key="5">
    <source>
        <dbReference type="RuleBase" id="RU367049"/>
    </source>
</evidence>
<sequence>MLITFKTISQKSFQMELEDDVKIADLKARISKEQGEEEFPLETMKLIYNGKVYGDEETVGAMSFDKTKFVVVMNPKRKPAPAPVPAKETAAPVEKAAPAAPAAEPSTSSAETRLQDVTTTTTATTPATTAPTPAEQPTEVPEEHKATVEAIMGMGYERPQVILALKAAFWNADRAVEYLITGIPAGAGAQEAQSSEDVEMGENISREEVEAFMDTPQFNELRQIVQENPSALPQILQEIQQLNPQLMGFIRDNQALFLERLNAPVENMEDVEEGEADQEVDNSQHVQQGAGGIGGGPRTVTIALSQEEVAAVERIKDMGFPEALVIEAFIACDRNEDLAINYILTHMENQYESGGQ</sequence>
<evidence type="ECO:0000256" key="6">
    <source>
        <dbReference type="SAM" id="MobiDB-lite"/>
    </source>
</evidence>
<dbReference type="Pfam" id="PF00240">
    <property type="entry name" value="ubiquitin"/>
    <property type="match status" value="1"/>
</dbReference>
<dbReference type="PANTHER" id="PTHR10621">
    <property type="entry name" value="UV EXCISION REPAIR PROTEIN RAD23"/>
    <property type="match status" value="1"/>
</dbReference>
<organism evidence="9 10">
    <name type="scientific">Steinernema carpocapsae</name>
    <name type="common">Entomopathogenic nematode</name>
    <dbReference type="NCBI Taxonomy" id="34508"/>
    <lineage>
        <taxon>Eukaryota</taxon>
        <taxon>Metazoa</taxon>
        <taxon>Ecdysozoa</taxon>
        <taxon>Nematoda</taxon>
        <taxon>Chromadorea</taxon>
        <taxon>Rhabditida</taxon>
        <taxon>Tylenchina</taxon>
        <taxon>Panagrolaimomorpha</taxon>
        <taxon>Strongyloidoidea</taxon>
        <taxon>Steinernematidae</taxon>
        <taxon>Steinernema</taxon>
    </lineage>
</organism>
<dbReference type="InterPro" id="IPR006636">
    <property type="entry name" value="STI1_HS-bd"/>
</dbReference>
<keyword evidence="3 5" id="KW-0234">DNA repair</keyword>